<accession>A0A7M2X071</accession>
<evidence type="ECO:0000256" key="1">
    <source>
        <dbReference type="SAM" id="MobiDB-lite"/>
    </source>
</evidence>
<dbReference type="EMBL" id="CP063458">
    <property type="protein sequence ID" value="QOV91073.1"/>
    <property type="molecule type" value="Genomic_DNA"/>
</dbReference>
<keyword evidence="3" id="KW-1185">Reference proteome</keyword>
<dbReference type="Proteomes" id="UP000593765">
    <property type="component" value="Chromosome"/>
</dbReference>
<reference evidence="2 3" key="1">
    <citation type="submission" date="2020-10" db="EMBL/GenBank/DDBJ databases">
        <title>Wide distribution of Phycisphaera-like planctomycetes from WD2101 soil group in peatlands and genome analysis of the first cultivated representative.</title>
        <authorList>
            <person name="Dedysh S.N."/>
            <person name="Beletsky A.V."/>
            <person name="Ivanova A."/>
            <person name="Kulichevskaya I.S."/>
            <person name="Suzina N.E."/>
            <person name="Philippov D.A."/>
            <person name="Rakitin A.L."/>
            <person name="Mardanov A.V."/>
            <person name="Ravin N.V."/>
        </authorList>
    </citation>
    <scope>NUCLEOTIDE SEQUENCE [LARGE SCALE GENOMIC DNA]</scope>
    <source>
        <strain evidence="2 3">M1803</strain>
    </source>
</reference>
<organism evidence="2 3">
    <name type="scientific">Humisphaera borealis</name>
    <dbReference type="NCBI Taxonomy" id="2807512"/>
    <lineage>
        <taxon>Bacteria</taxon>
        <taxon>Pseudomonadati</taxon>
        <taxon>Planctomycetota</taxon>
        <taxon>Phycisphaerae</taxon>
        <taxon>Tepidisphaerales</taxon>
        <taxon>Tepidisphaeraceae</taxon>
        <taxon>Humisphaera</taxon>
    </lineage>
</organism>
<proteinExistence type="predicted"/>
<evidence type="ECO:0000313" key="2">
    <source>
        <dbReference type="EMBL" id="QOV91073.1"/>
    </source>
</evidence>
<name>A0A7M2X071_9BACT</name>
<dbReference type="RefSeq" id="WP_206294192.1">
    <property type="nucleotide sequence ID" value="NZ_CP063458.1"/>
</dbReference>
<protein>
    <submittedName>
        <fullName evidence="2">Uncharacterized protein</fullName>
    </submittedName>
</protein>
<feature type="compositionally biased region" description="Low complexity" evidence="1">
    <location>
        <begin position="18"/>
        <end position="30"/>
    </location>
</feature>
<sequence>MNKPIAINPRNPKPADYLSGGRLPSSPPSGNAANVKPDAPKPADYINPRKE</sequence>
<evidence type="ECO:0000313" key="3">
    <source>
        <dbReference type="Proteomes" id="UP000593765"/>
    </source>
</evidence>
<dbReference type="KEGG" id="hbs:IPV69_06855"/>
<gene>
    <name evidence="2" type="ORF">IPV69_06855</name>
</gene>
<feature type="region of interest" description="Disordered" evidence="1">
    <location>
        <begin position="1"/>
        <end position="51"/>
    </location>
</feature>
<dbReference type="AlphaFoldDB" id="A0A7M2X071"/>